<sequence length="79" mass="8408">MDSLNLKSGKDTAEVYGIAVKNSPISLFSGADVQQLCTNVDANGFAWNNFPGAAESCLGNLSFDLNIVDRSKIIQGLRS</sequence>
<evidence type="ECO:0000313" key="2">
    <source>
        <dbReference type="Proteomes" id="UP001642540"/>
    </source>
</evidence>
<organism evidence="1 2">
    <name type="scientific">Orchesella dallaii</name>
    <dbReference type="NCBI Taxonomy" id="48710"/>
    <lineage>
        <taxon>Eukaryota</taxon>
        <taxon>Metazoa</taxon>
        <taxon>Ecdysozoa</taxon>
        <taxon>Arthropoda</taxon>
        <taxon>Hexapoda</taxon>
        <taxon>Collembola</taxon>
        <taxon>Entomobryomorpha</taxon>
        <taxon>Entomobryoidea</taxon>
        <taxon>Orchesellidae</taxon>
        <taxon>Orchesellinae</taxon>
        <taxon>Orchesella</taxon>
    </lineage>
</organism>
<dbReference type="Proteomes" id="UP001642540">
    <property type="component" value="Unassembled WGS sequence"/>
</dbReference>
<dbReference type="EMBL" id="CAXLJM020000109">
    <property type="protein sequence ID" value="CAL8135791.1"/>
    <property type="molecule type" value="Genomic_DNA"/>
</dbReference>
<comment type="caution">
    <text evidence="1">The sequence shown here is derived from an EMBL/GenBank/DDBJ whole genome shotgun (WGS) entry which is preliminary data.</text>
</comment>
<protein>
    <submittedName>
        <fullName evidence="1">Uncharacterized protein</fullName>
    </submittedName>
</protein>
<evidence type="ECO:0000313" key="1">
    <source>
        <dbReference type="EMBL" id="CAL8135791.1"/>
    </source>
</evidence>
<name>A0ABP1RUA6_9HEXA</name>
<keyword evidence="2" id="KW-1185">Reference proteome</keyword>
<reference evidence="1 2" key="1">
    <citation type="submission" date="2024-08" db="EMBL/GenBank/DDBJ databases">
        <authorList>
            <person name="Cucini C."/>
            <person name="Frati F."/>
        </authorList>
    </citation>
    <scope>NUCLEOTIDE SEQUENCE [LARGE SCALE GENOMIC DNA]</scope>
</reference>
<proteinExistence type="predicted"/>
<gene>
    <name evidence="1" type="ORF">ODALV1_LOCUS26142</name>
</gene>
<accession>A0ABP1RUA6</accession>